<proteinExistence type="predicted"/>
<sequence>MDKLYSEPLKRKKCFMERAMNRHDVKAIHSYVVDEEKKKISLKLINKLYRFLSKYYHLVSQEEFIRFIIQPDLYGELTVLYGENKEIAGFSRNCRQSVDLGKKQVTCYIAYLYLNPEYQIHASIKSAGLTQAIKYKLANPHEELVYIAFANNPLTYEFIYQLSDLIYPKPLQRVPDQILTVLNALKKQNGWISTNNHPMVVNSPLVPLRSQLSRINEESSELKEFYMSANPDYLQGNSLLIYMPLHLANIGYGLNHYDSDPCHNRKQHHQGPSHRKRSPDPDLRN</sequence>
<organism evidence="2">
    <name type="scientific">Legionella pneumophila subsp. pneumophila</name>
    <dbReference type="NCBI Taxonomy" id="91891"/>
    <lineage>
        <taxon>Bacteria</taxon>
        <taxon>Pseudomonadati</taxon>
        <taxon>Pseudomonadota</taxon>
        <taxon>Gammaproteobacteria</taxon>
        <taxon>Legionellales</taxon>
        <taxon>Legionellaceae</taxon>
        <taxon>Legionella</taxon>
    </lineage>
</organism>
<comment type="caution">
    <text evidence="2">The sequence shown here is derived from an EMBL/GenBank/DDBJ whole genome shotgun (WGS) entry which is preliminary data.</text>
</comment>
<dbReference type="EMBL" id="QWDR01000001">
    <property type="protein sequence ID" value="RJY34284.1"/>
    <property type="molecule type" value="Genomic_DNA"/>
</dbReference>
<protein>
    <submittedName>
        <fullName evidence="2">Uncharacterized protein</fullName>
    </submittedName>
</protein>
<reference evidence="2" key="1">
    <citation type="submission" date="2018-08" db="EMBL/GenBank/DDBJ databases">
        <title>Genome Sequences of Legionella pneumophila subsp. pneumophila Isolates, Recovered from a Drinking Water System in a Large Builging.</title>
        <authorList>
            <person name="Gomez-Alvarez V."/>
            <person name="Boczek L."/>
            <person name="King D."/>
            <person name="Pemberton A."/>
            <person name="Pfaller S."/>
            <person name="Rodgers M."/>
            <person name="Santodomingo J."/>
            <person name="Revetta R."/>
        </authorList>
    </citation>
    <scope>NUCLEOTIDE SEQUENCE [LARGE SCALE GENOMIC DNA]</scope>
    <source>
        <strain evidence="2">L01C.1</strain>
    </source>
</reference>
<dbReference type="Proteomes" id="UP000277145">
    <property type="component" value="Unassembled WGS sequence"/>
</dbReference>
<evidence type="ECO:0000313" key="2">
    <source>
        <dbReference type="EMBL" id="RJY34284.1"/>
    </source>
</evidence>
<accession>A0A3A6UNI6</accession>
<evidence type="ECO:0000256" key="1">
    <source>
        <dbReference type="SAM" id="MobiDB-lite"/>
    </source>
</evidence>
<feature type="compositionally biased region" description="Basic residues" evidence="1">
    <location>
        <begin position="264"/>
        <end position="277"/>
    </location>
</feature>
<dbReference type="AlphaFoldDB" id="A0A3A6UNI6"/>
<name>A0A3A6UNI6_LEGPN</name>
<gene>
    <name evidence="2" type="ORF">D1H98_05680</name>
</gene>
<feature type="region of interest" description="Disordered" evidence="1">
    <location>
        <begin position="261"/>
        <end position="285"/>
    </location>
</feature>